<proteinExistence type="predicted"/>
<protein>
    <submittedName>
        <fullName evidence="1">Uncharacterized protein</fullName>
    </submittedName>
</protein>
<comment type="caution">
    <text evidence="1">The sequence shown here is derived from an EMBL/GenBank/DDBJ whole genome shotgun (WGS) entry which is preliminary data.</text>
</comment>
<sequence>MQFLSGPECSPSCDGALRLRSAAAAAASSLSLSCCLLGRPTGFLVLPGPGGRPGPTGRTGEAAGAAAWLPLLLPEFSDWLTTVEWEESSRRDSLPGPWEEEECLTEGAL</sequence>
<reference evidence="1" key="1">
    <citation type="submission" date="2021-05" db="EMBL/GenBank/DDBJ databases">
        <authorList>
            <person name="Pan Q."/>
            <person name="Jouanno E."/>
            <person name="Zahm M."/>
            <person name="Klopp C."/>
            <person name="Cabau C."/>
            <person name="Louis A."/>
            <person name="Berthelot C."/>
            <person name="Parey E."/>
            <person name="Roest Crollius H."/>
            <person name="Montfort J."/>
            <person name="Robinson-Rechavi M."/>
            <person name="Bouchez O."/>
            <person name="Lampietro C."/>
            <person name="Lopez Roques C."/>
            <person name="Donnadieu C."/>
            <person name="Postlethwait J."/>
            <person name="Bobe J."/>
            <person name="Dillon D."/>
            <person name="Chandos A."/>
            <person name="von Hippel F."/>
            <person name="Guiguen Y."/>
        </authorList>
    </citation>
    <scope>NUCLEOTIDE SEQUENCE</scope>
    <source>
        <strain evidence="1">YG-Jan2019</strain>
    </source>
</reference>
<dbReference type="EMBL" id="CM055743">
    <property type="protein sequence ID" value="KAJ7999464.1"/>
    <property type="molecule type" value="Genomic_DNA"/>
</dbReference>
<keyword evidence="2" id="KW-1185">Reference proteome</keyword>
<organism evidence="1 2">
    <name type="scientific">Dallia pectoralis</name>
    <name type="common">Alaska blackfish</name>
    <dbReference type="NCBI Taxonomy" id="75939"/>
    <lineage>
        <taxon>Eukaryota</taxon>
        <taxon>Metazoa</taxon>
        <taxon>Chordata</taxon>
        <taxon>Craniata</taxon>
        <taxon>Vertebrata</taxon>
        <taxon>Euteleostomi</taxon>
        <taxon>Actinopterygii</taxon>
        <taxon>Neopterygii</taxon>
        <taxon>Teleostei</taxon>
        <taxon>Protacanthopterygii</taxon>
        <taxon>Esociformes</taxon>
        <taxon>Umbridae</taxon>
        <taxon>Dallia</taxon>
    </lineage>
</organism>
<evidence type="ECO:0000313" key="2">
    <source>
        <dbReference type="Proteomes" id="UP001157502"/>
    </source>
</evidence>
<evidence type="ECO:0000313" key="1">
    <source>
        <dbReference type="EMBL" id="KAJ7999464.1"/>
    </source>
</evidence>
<gene>
    <name evidence="1" type="ORF">DPEC_G00194700</name>
</gene>
<dbReference type="Proteomes" id="UP001157502">
    <property type="component" value="Chromosome 16"/>
</dbReference>
<accession>A0ACC2G770</accession>
<name>A0ACC2G770_DALPE</name>